<keyword evidence="2 5" id="KW-0812">Transmembrane</keyword>
<dbReference type="Proteomes" id="UP000236394">
    <property type="component" value="Unassembled WGS sequence"/>
</dbReference>
<reference evidence="8" key="1">
    <citation type="submission" date="2017-04" db="EMBL/GenBank/DDBJ databases">
        <authorList>
            <person name="Bumgarner R.E."/>
            <person name="Fredricks D.N."/>
            <person name="Srinivasan S."/>
        </authorList>
    </citation>
    <scope>NUCLEOTIDE SEQUENCE [LARGE SCALE GENOMIC DNA]</scope>
    <source>
        <strain evidence="8">KA00405</strain>
    </source>
</reference>
<accession>A0A2J8B489</accession>
<dbReference type="InterPro" id="IPR052165">
    <property type="entry name" value="Membrane_assoc_protease"/>
</dbReference>
<dbReference type="InterPro" id="IPR002810">
    <property type="entry name" value="NfeD-like_C"/>
</dbReference>
<gene>
    <name evidence="7" type="ORF">B7R76_01465</name>
</gene>
<dbReference type="SUPFAM" id="SSF141322">
    <property type="entry name" value="NfeD domain-like"/>
    <property type="match status" value="1"/>
</dbReference>
<dbReference type="Gene3D" id="2.40.50.140">
    <property type="entry name" value="Nucleic acid-binding proteins"/>
    <property type="match status" value="1"/>
</dbReference>
<dbReference type="PANTHER" id="PTHR33507">
    <property type="entry name" value="INNER MEMBRANE PROTEIN YBBJ"/>
    <property type="match status" value="1"/>
</dbReference>
<dbReference type="AlphaFoldDB" id="A0A2J8B489"/>
<evidence type="ECO:0000256" key="4">
    <source>
        <dbReference type="ARBA" id="ARBA00023136"/>
    </source>
</evidence>
<name>A0A2J8B489_9FIRM</name>
<feature type="transmembrane region" description="Helical" evidence="5">
    <location>
        <begin position="52"/>
        <end position="80"/>
    </location>
</feature>
<evidence type="ECO:0000313" key="8">
    <source>
        <dbReference type="Proteomes" id="UP000236394"/>
    </source>
</evidence>
<dbReference type="EMBL" id="NBZD01000001">
    <property type="protein sequence ID" value="PNH19581.1"/>
    <property type="molecule type" value="Genomic_DNA"/>
</dbReference>
<dbReference type="InterPro" id="IPR012340">
    <property type="entry name" value="NA-bd_OB-fold"/>
</dbReference>
<protein>
    <recommendedName>
        <fullName evidence="6">NfeD-like C-terminal domain-containing protein</fullName>
    </recommendedName>
</protein>
<keyword evidence="4 5" id="KW-0472">Membrane</keyword>
<comment type="caution">
    <text evidence="7">The sequence shown here is derived from an EMBL/GenBank/DDBJ whole genome shotgun (WGS) entry which is preliminary data.</text>
</comment>
<dbReference type="RefSeq" id="WP_012993525.1">
    <property type="nucleotide sequence ID" value="NZ_NBZD01000001.1"/>
</dbReference>
<evidence type="ECO:0000256" key="2">
    <source>
        <dbReference type="ARBA" id="ARBA00022692"/>
    </source>
</evidence>
<keyword evidence="3 5" id="KW-1133">Transmembrane helix</keyword>
<organism evidence="7 8">
    <name type="scientific">Mageeibacillus indolicus</name>
    <dbReference type="NCBI Taxonomy" id="884684"/>
    <lineage>
        <taxon>Bacteria</taxon>
        <taxon>Bacillati</taxon>
        <taxon>Bacillota</taxon>
        <taxon>Clostridia</taxon>
        <taxon>Eubacteriales</taxon>
        <taxon>Oscillospiraceae</taxon>
        <taxon>Mageeibacillus</taxon>
    </lineage>
</organism>
<evidence type="ECO:0000313" key="7">
    <source>
        <dbReference type="EMBL" id="PNH19581.1"/>
    </source>
</evidence>
<evidence type="ECO:0000256" key="5">
    <source>
        <dbReference type="SAM" id="Phobius"/>
    </source>
</evidence>
<comment type="subcellular location">
    <subcellularLocation>
        <location evidence="1">Membrane</location>
        <topology evidence="1">Multi-pass membrane protein</topology>
    </subcellularLocation>
</comment>
<dbReference type="PANTHER" id="PTHR33507:SF3">
    <property type="entry name" value="INNER MEMBRANE PROTEIN YBBJ"/>
    <property type="match status" value="1"/>
</dbReference>
<feature type="domain" description="NfeD-like C-terminal" evidence="6">
    <location>
        <begin position="98"/>
        <end position="157"/>
    </location>
</feature>
<evidence type="ECO:0000256" key="1">
    <source>
        <dbReference type="ARBA" id="ARBA00004141"/>
    </source>
</evidence>
<dbReference type="Pfam" id="PF01957">
    <property type="entry name" value="NfeD"/>
    <property type="match status" value="1"/>
</dbReference>
<dbReference type="GO" id="GO:0005886">
    <property type="term" value="C:plasma membrane"/>
    <property type="evidence" value="ECO:0007669"/>
    <property type="project" value="TreeGrafter"/>
</dbReference>
<evidence type="ECO:0000259" key="6">
    <source>
        <dbReference type="Pfam" id="PF01957"/>
    </source>
</evidence>
<sequence>MADLIGAFAINYSGRQNEWLLWLILAVFFLVVELATVNLVSIWFFIGTVAALVVTLCGGGFALQISVMLIVSLISLWVFWRCRDRMKVSPRRVEFTNADRIIGEIALVTHDIDPIRKIGQISVLGQTWSAVSADEHPIAKSTKVKVVGLKGVKAVVETQKNLL</sequence>
<feature type="transmembrane region" description="Helical" evidence="5">
    <location>
        <begin position="20"/>
        <end position="46"/>
    </location>
</feature>
<evidence type="ECO:0000256" key="3">
    <source>
        <dbReference type="ARBA" id="ARBA00022989"/>
    </source>
</evidence>
<dbReference type="OMA" id="AMPEFGM"/>
<proteinExistence type="predicted"/>